<evidence type="ECO:0000256" key="1">
    <source>
        <dbReference type="ARBA" id="ARBA00004141"/>
    </source>
</evidence>
<evidence type="ECO:0000256" key="5">
    <source>
        <dbReference type="ARBA" id="ARBA00023136"/>
    </source>
</evidence>
<dbReference type="GO" id="GO:0005506">
    <property type="term" value="F:iron ion binding"/>
    <property type="evidence" value="ECO:0007669"/>
    <property type="project" value="InterPro"/>
</dbReference>
<comment type="subcellular location">
    <subcellularLocation>
        <location evidence="1">Membrane</location>
        <topology evidence="1">Multi-pass membrane protein</topology>
    </subcellularLocation>
</comment>
<evidence type="ECO:0000256" key="3">
    <source>
        <dbReference type="ARBA" id="ARBA00022692"/>
    </source>
</evidence>
<dbReference type="SUPFAM" id="SSF51735">
    <property type="entry name" value="NAD(P)-binding Rossmann-fold domains"/>
    <property type="match status" value="1"/>
</dbReference>
<accession>D5A835</accession>
<dbReference type="GO" id="GO:0008610">
    <property type="term" value="P:lipid biosynthetic process"/>
    <property type="evidence" value="ECO:0007669"/>
    <property type="project" value="InterPro"/>
</dbReference>
<evidence type="ECO:0008006" key="10">
    <source>
        <dbReference type="Google" id="ProtNLM"/>
    </source>
</evidence>
<feature type="domain" description="Fatty acid hydroxylase" evidence="7">
    <location>
        <begin position="137"/>
        <end position="271"/>
    </location>
</feature>
<dbReference type="Pfam" id="PF12076">
    <property type="entry name" value="CER1-like_C"/>
    <property type="match status" value="1"/>
</dbReference>
<evidence type="ECO:0000313" key="9">
    <source>
        <dbReference type="EMBL" id="ADE75704.1"/>
    </source>
</evidence>
<dbReference type="InterPro" id="IPR036291">
    <property type="entry name" value="NAD(P)-bd_dom_sf"/>
</dbReference>
<feature type="transmembrane region" description="Helical" evidence="6">
    <location>
        <begin position="185"/>
        <end position="208"/>
    </location>
</feature>
<dbReference type="InterPro" id="IPR006694">
    <property type="entry name" value="Fatty_acid_hydroxylase"/>
</dbReference>
<sequence>MSWKSCFLLDWPWAYLESLKYVLYGPLIAKAVHTNLYGGKEADNWCFHILLLTSLRYVTYQLWATFSNMYCLSHRYKICKKGAEFDQMDREWDWDNFLLLQAFMATAAHHFLPFFRDMPAWNAGGLICLAILRMGPAEVLYYWAHRAFHKDFLFQRYHSLHHAAIVLQPQTAGTATFLEHIGLTIIMAVPMVGASWMGGASMGMIYIYCLLFDFLRYMGHSNVEIVPETIFRCLPPLKYLIYTPLYHTLHHTEMDTNFCPFMPLYDYLGHTINSKSWDLHRSMSAGQVEDVPDYVFLAHIVDVLSSLHVRFLLRGFCSTPFATWWFLLPLWPVVIPVALAMWVWAKTFVNTGHRLKGRLHQTWIVPRFGFQYFIPFAQAGINNLIQDAILSADKMGVKVISLAALNKNEALNGGGTLFVNRLPDLRVRVVHGNTLTAAVILNELNPDVKEVFLTGATSKLGRVIALYLCRKGIRVMMLTYSKERFKSIQSEAPPEFQNFLVQVTKYEAAQNCKTWIVGKWIAYKEQTWAPVGCHLHQFVVPPIFELRKDCTYGKLAGMQLPDAVEGLSTCEYTMPRRCVHACHAGGILHSLEGWEHHEVGAIDVNKIDMVWEAALKHGFKPMK</sequence>
<comment type="similarity">
    <text evidence="2">Belongs to the sterol desaturase family.</text>
</comment>
<organism evidence="9">
    <name type="scientific">Picea sitchensis</name>
    <name type="common">Sitka spruce</name>
    <name type="synonym">Pinus sitchensis</name>
    <dbReference type="NCBI Taxonomy" id="3332"/>
    <lineage>
        <taxon>Eukaryota</taxon>
        <taxon>Viridiplantae</taxon>
        <taxon>Streptophyta</taxon>
        <taxon>Embryophyta</taxon>
        <taxon>Tracheophyta</taxon>
        <taxon>Spermatophyta</taxon>
        <taxon>Pinopsida</taxon>
        <taxon>Pinidae</taxon>
        <taxon>Conifers I</taxon>
        <taxon>Pinales</taxon>
        <taxon>Pinaceae</taxon>
        <taxon>Picea</taxon>
    </lineage>
</organism>
<evidence type="ECO:0000259" key="8">
    <source>
        <dbReference type="Pfam" id="PF12076"/>
    </source>
</evidence>
<dbReference type="PANTHER" id="PTHR11863">
    <property type="entry name" value="STEROL DESATURASE"/>
    <property type="match status" value="1"/>
</dbReference>
<evidence type="ECO:0000256" key="2">
    <source>
        <dbReference type="ARBA" id="ARBA00009324"/>
    </source>
</evidence>
<proteinExistence type="evidence at transcript level"/>
<name>D5A835_PICSI</name>
<feature type="transmembrane region" description="Helical" evidence="6">
    <location>
        <begin position="325"/>
        <end position="345"/>
    </location>
</feature>
<keyword evidence="3 6" id="KW-0812">Transmembrane</keyword>
<keyword evidence="5 6" id="KW-0472">Membrane</keyword>
<evidence type="ECO:0000256" key="4">
    <source>
        <dbReference type="ARBA" id="ARBA00022989"/>
    </source>
</evidence>
<feature type="domain" description="Very-long-chain aldehyde decarbonylase CER1-like C-terminal" evidence="8">
    <location>
        <begin position="451"/>
        <end position="621"/>
    </location>
</feature>
<dbReference type="AlphaFoldDB" id="D5A835"/>
<dbReference type="InterPro" id="IPR021940">
    <property type="entry name" value="CER1-like_C"/>
</dbReference>
<dbReference type="Pfam" id="PF04116">
    <property type="entry name" value="FA_hydroxylase"/>
    <property type="match status" value="1"/>
</dbReference>
<reference evidence="9" key="1">
    <citation type="submission" date="2010-04" db="EMBL/GenBank/DDBJ databases">
        <authorList>
            <person name="Reid K.E."/>
            <person name="Liao N."/>
            <person name="Chan S."/>
            <person name="Docking R."/>
            <person name="Taylor G."/>
            <person name="Moore R."/>
            <person name="Mayo M."/>
            <person name="Munro S."/>
            <person name="King J."/>
            <person name="Yanchuk A."/>
            <person name="Holt R."/>
            <person name="Jones S."/>
            <person name="Marra M."/>
            <person name="Ritland C.E."/>
            <person name="Ritland K."/>
            <person name="Bohlmann J."/>
        </authorList>
    </citation>
    <scope>NUCLEOTIDE SEQUENCE</scope>
    <source>
        <tissue evidence="9">Buds collected with no treatment. Collection October 2007</tissue>
    </source>
</reference>
<dbReference type="InterPro" id="IPR050307">
    <property type="entry name" value="Sterol_Desaturase_Related"/>
</dbReference>
<dbReference type="GO" id="GO:0016491">
    <property type="term" value="F:oxidoreductase activity"/>
    <property type="evidence" value="ECO:0007669"/>
    <property type="project" value="InterPro"/>
</dbReference>
<evidence type="ECO:0000259" key="7">
    <source>
        <dbReference type="Pfam" id="PF04116"/>
    </source>
</evidence>
<dbReference type="GO" id="GO:0016020">
    <property type="term" value="C:membrane"/>
    <property type="evidence" value="ECO:0007669"/>
    <property type="project" value="UniProtKB-SubCell"/>
</dbReference>
<dbReference type="EMBL" id="BT122316">
    <property type="protein sequence ID" value="ADE75704.1"/>
    <property type="molecule type" value="mRNA"/>
</dbReference>
<protein>
    <recommendedName>
        <fullName evidence="10">Fatty acid hydroxylase domain-containing protein</fullName>
    </recommendedName>
</protein>
<evidence type="ECO:0000256" key="6">
    <source>
        <dbReference type="SAM" id="Phobius"/>
    </source>
</evidence>
<keyword evidence="4 6" id="KW-1133">Transmembrane helix</keyword>